<evidence type="ECO:0000256" key="9">
    <source>
        <dbReference type="ARBA" id="ARBA00023204"/>
    </source>
</evidence>
<dbReference type="InterPro" id="IPR014017">
    <property type="entry name" value="DNA_helicase_UvrD-like_C"/>
</dbReference>
<dbReference type="InterPro" id="IPR027417">
    <property type="entry name" value="P-loop_NTPase"/>
</dbReference>
<dbReference type="GO" id="GO:0004386">
    <property type="term" value="F:helicase activity"/>
    <property type="evidence" value="ECO:0007669"/>
    <property type="project" value="UniProtKB-KW"/>
</dbReference>
<evidence type="ECO:0000313" key="12">
    <source>
        <dbReference type="EMBL" id="OAR05148.1"/>
    </source>
</evidence>
<dbReference type="PANTHER" id="PTHR30591:SF1">
    <property type="entry name" value="RECBCD ENZYME SUBUNIT RECC"/>
    <property type="match status" value="1"/>
</dbReference>
<keyword evidence="4" id="KW-0378">Hydrolase</keyword>
<dbReference type="SUPFAM" id="SSF52540">
    <property type="entry name" value="P-loop containing nucleoside triphosphate hydrolases"/>
    <property type="match status" value="1"/>
</dbReference>
<feature type="compositionally biased region" description="Low complexity" evidence="10">
    <location>
        <begin position="292"/>
        <end position="307"/>
    </location>
</feature>
<keyword evidence="7" id="KW-0067">ATP-binding</keyword>
<keyword evidence="6" id="KW-0269">Exonuclease</keyword>
<dbReference type="GO" id="GO:0005524">
    <property type="term" value="F:ATP binding"/>
    <property type="evidence" value="ECO:0007669"/>
    <property type="project" value="UniProtKB-KW"/>
</dbReference>
<evidence type="ECO:0000256" key="2">
    <source>
        <dbReference type="ARBA" id="ARBA00022741"/>
    </source>
</evidence>
<organism evidence="12 13">
    <name type="scientific">Hydrogenibacillus schlegelii</name>
    <name type="common">Bacillus schlegelii</name>
    <dbReference type="NCBI Taxonomy" id="1484"/>
    <lineage>
        <taxon>Bacteria</taxon>
        <taxon>Bacillati</taxon>
        <taxon>Bacillota</taxon>
        <taxon>Bacilli</taxon>
        <taxon>Bacillales</taxon>
        <taxon>Bacillales Family X. Incertae Sedis</taxon>
        <taxon>Hydrogenibacillus</taxon>
    </lineage>
</organism>
<feature type="region of interest" description="Disordered" evidence="10">
    <location>
        <begin position="488"/>
        <end position="534"/>
    </location>
</feature>
<evidence type="ECO:0000256" key="7">
    <source>
        <dbReference type="ARBA" id="ARBA00022840"/>
    </source>
</evidence>
<dbReference type="EMBL" id="JXBB01000004">
    <property type="protein sequence ID" value="OAR05148.1"/>
    <property type="molecule type" value="Genomic_DNA"/>
</dbReference>
<protein>
    <recommendedName>
        <fullName evidence="11">UvrD-like helicase C-terminal domain-containing protein</fullName>
    </recommendedName>
</protein>
<dbReference type="GO" id="GO:0006281">
    <property type="term" value="P:DNA repair"/>
    <property type="evidence" value="ECO:0007669"/>
    <property type="project" value="UniProtKB-KW"/>
</dbReference>
<evidence type="ECO:0000313" key="13">
    <source>
        <dbReference type="Proteomes" id="UP000243024"/>
    </source>
</evidence>
<evidence type="ECO:0000256" key="4">
    <source>
        <dbReference type="ARBA" id="ARBA00022801"/>
    </source>
</evidence>
<comment type="caution">
    <text evidence="12">The sequence shown here is derived from an EMBL/GenBank/DDBJ whole genome shotgun (WGS) entry which is preliminary data.</text>
</comment>
<feature type="compositionally biased region" description="Gly residues" evidence="10">
    <location>
        <begin position="308"/>
        <end position="319"/>
    </location>
</feature>
<accession>A0A179IR41</accession>
<dbReference type="PANTHER" id="PTHR30591">
    <property type="entry name" value="RECBCD ENZYME SUBUNIT RECC"/>
    <property type="match status" value="1"/>
</dbReference>
<dbReference type="GO" id="GO:0003677">
    <property type="term" value="F:DNA binding"/>
    <property type="evidence" value="ECO:0007669"/>
    <property type="project" value="UniProtKB-KW"/>
</dbReference>
<keyword evidence="2" id="KW-0547">Nucleotide-binding</keyword>
<dbReference type="GO" id="GO:0004527">
    <property type="term" value="F:exonuclease activity"/>
    <property type="evidence" value="ECO:0007669"/>
    <property type="project" value="UniProtKB-KW"/>
</dbReference>
<dbReference type="PROSITE" id="PS51217">
    <property type="entry name" value="UVRD_HELICASE_CTER"/>
    <property type="match status" value="1"/>
</dbReference>
<keyword evidence="1" id="KW-0540">Nuclease</keyword>
<evidence type="ECO:0000256" key="6">
    <source>
        <dbReference type="ARBA" id="ARBA00022839"/>
    </source>
</evidence>
<evidence type="ECO:0000256" key="5">
    <source>
        <dbReference type="ARBA" id="ARBA00022806"/>
    </source>
</evidence>
<keyword evidence="5" id="KW-0347">Helicase</keyword>
<keyword evidence="3" id="KW-0227">DNA damage</keyword>
<feature type="compositionally biased region" description="Basic and acidic residues" evidence="10">
    <location>
        <begin position="493"/>
        <end position="505"/>
    </location>
</feature>
<reference evidence="12 13" key="1">
    <citation type="submission" date="2015-09" db="EMBL/GenBank/DDBJ databases">
        <title>Draft genome sequence of Hydrogenibacillus schlegelii DSM 2000.</title>
        <authorList>
            <person name="Hemp J."/>
        </authorList>
    </citation>
    <scope>NUCLEOTIDE SEQUENCE [LARGE SCALE GENOMIC DNA]</scope>
    <source>
        <strain evidence="12 13">MA 48</strain>
    </source>
</reference>
<name>A0A179IR41_HYDSH</name>
<evidence type="ECO:0000256" key="1">
    <source>
        <dbReference type="ARBA" id="ARBA00022722"/>
    </source>
</evidence>
<keyword evidence="8" id="KW-0238">DNA-binding</keyword>
<feature type="region of interest" description="Disordered" evidence="10">
    <location>
        <begin position="343"/>
        <end position="364"/>
    </location>
</feature>
<dbReference type="RefSeq" id="WP_066198679.1">
    <property type="nucleotide sequence ID" value="NZ_JBDOQL010000140.1"/>
</dbReference>
<gene>
    <name evidence="12" type="ORF">SA87_08345</name>
</gene>
<evidence type="ECO:0000256" key="3">
    <source>
        <dbReference type="ARBA" id="ARBA00022763"/>
    </source>
</evidence>
<evidence type="ECO:0000256" key="10">
    <source>
        <dbReference type="SAM" id="MobiDB-lite"/>
    </source>
</evidence>
<dbReference type="Gene3D" id="3.40.50.300">
    <property type="entry name" value="P-loop containing nucleotide triphosphate hydrolases"/>
    <property type="match status" value="4"/>
</dbReference>
<feature type="compositionally biased region" description="Low complexity" evidence="10">
    <location>
        <begin position="509"/>
        <end position="525"/>
    </location>
</feature>
<dbReference type="Pfam" id="PF12705">
    <property type="entry name" value="PDDEXK_1"/>
    <property type="match status" value="1"/>
</dbReference>
<dbReference type="STRING" id="1484.SA87_08345"/>
<feature type="domain" description="UvrD-like helicase C-terminal" evidence="11">
    <location>
        <begin position="323"/>
        <end position="666"/>
    </location>
</feature>
<evidence type="ECO:0000259" key="11">
    <source>
        <dbReference type="PROSITE" id="PS51217"/>
    </source>
</evidence>
<dbReference type="OrthoDB" id="9758506at2"/>
<dbReference type="Proteomes" id="UP000243024">
    <property type="component" value="Unassembled WGS sequence"/>
</dbReference>
<dbReference type="InterPro" id="IPR038726">
    <property type="entry name" value="PDDEXK_AddAB-type"/>
</dbReference>
<dbReference type="GO" id="GO:0006310">
    <property type="term" value="P:DNA recombination"/>
    <property type="evidence" value="ECO:0007669"/>
    <property type="project" value="TreeGrafter"/>
</dbReference>
<keyword evidence="13" id="KW-1185">Reference proteome</keyword>
<evidence type="ECO:0000256" key="8">
    <source>
        <dbReference type="ARBA" id="ARBA00023125"/>
    </source>
</evidence>
<keyword evidence="9" id="KW-0234">DNA repair</keyword>
<proteinExistence type="predicted"/>
<dbReference type="Pfam" id="PF21445">
    <property type="entry name" value="ADDB_N"/>
    <property type="match status" value="1"/>
</dbReference>
<dbReference type="InterPro" id="IPR049035">
    <property type="entry name" value="ADDB_N"/>
</dbReference>
<sequence>MQVTVWRAATMRSAREGLYRRLIDASHREPDGAPLILLVPEQMTFAVERALVRRGLRGSTRLWVVSFTRLAWRVFQEAGGLARRPVTAIGELLLVAEAALRRREELGPFARTADRIGTLERLSAFLRELRRYGTPPEALRAAAQALASDPALQEKLAAAATVYADVDRTLQSRYLAAEDALRGLAKRLSAPDPAKRPAWVAEAEVFVDGFLSFTPEELAVLDGLMARTRSVAFLFPDLRAAAEVADPAARSVLRALGALYGDVERGLDGPVARTVAELERLAGRRGVPFQLAPAPDSAPGSAPAAGSAHGGAAGAAHGGAAGAARGEAAGGAHGAAQAGAAAGPWAAAGPLPETRLFRPPTRRREVEGAAAVLRHYRRRGIPYRRMAVVAGDLEAYAGIVEAVFAAADIPVFLDRERPMRPHPLVRLVEALLEGMENGPSTPALIALLKTGLLGPFFEARGMTLTEADIDRLENWLLEYGVQGSDWAKPHFGRPPEVEAARDGGRPETAGRPAGPADGAREAGAAFAGGGPEGAGAAALREKIREALAQALFPDAEERTAAEPPTAGAWARRLWRRIEALDVEAGVRRSMFAAEGRGAVEEADEDRQAWQTLIELLEQTADVLGETPMDAGTFARLFRFGLRSARFRLVPRTVEAVTVADLDRSRLLDVDVIVFLGAVRGAMPPEGGDDGWLSEAERRRLFERLAEAEAPAVRLAPPLEERVAEAAVKLWSFFAEAGRARAVFVPAAIGDEPATPAPWVEALEETSPPAAGRRIPPSLLSPTQGLQVLAAGVRAFVRGALPPPAFWPLYAAYVALEKAGDPAGLSARGIAGLAAGRPERGRIAPELARRLFPPPLIASVSKMERYHECPYAFYAAHGLALAERPVHRLTMPDVGELYHAALAAAGPALAALADRTKGAGGSWLSGGIPAEAEAALRAAVEAATAAALQQDRRALFSADARRKAIAHRLRRHVERTARAAVEQLRRGAFRPHAFEFAVGDGRDGVPLRLPGGRVIRIRGRIDRIDLAPGKAAPWLRIVDYKSRFVAPDARRFLAGVDLQLIVYLDLLLNEGLRIEGKRILPRPAAALYQIVGDPRPIVKGSEGEAEIAHLVLKAYRLSGWIARDRDAVFCLDESLPERLRAIQEQKKEKKSRRRTVDSAVLDLSLTLEGDLPAGSRGTALFLIPEAGWAALRALAREKLEEAVAGIEAGRYPAAPFAEPDGTPVCRFCPYQAVCGFDPEAGDRPRRFYSAGDARRVLAEIVHGRAAAAEAAGRDDEDGQGGEM</sequence>
<feature type="region of interest" description="Disordered" evidence="10">
    <location>
        <begin position="289"/>
        <end position="319"/>
    </location>
</feature>